<dbReference type="Pfam" id="PF10503">
    <property type="entry name" value="Esterase_PHB"/>
    <property type="match status" value="1"/>
</dbReference>
<name>A0A2T4JAN1_FUSBL</name>
<dbReference type="GO" id="GO:0016787">
    <property type="term" value="F:hydrolase activity"/>
    <property type="evidence" value="ECO:0007669"/>
    <property type="project" value="UniProtKB-KW"/>
</dbReference>
<sequence length="309" mass="32566">MTAVDPAFARLARIQTARSVLVWAAMILAALTLPALARTERVELGDRWYLVDLPSQARGAPVILALHGGGGDPGQFTRSSGLAKAGTAKGYAVVFPAGTGRKGDRLLTWNAGYCCGSAARKGVADEGFLKAVIADVTARYGLDGGRVFLTGMSNGSMMSETFAARNPRLVRAVAGVSGTMDSGRVVVRGPVPALIVHGTADSRVPYAGGQGDSSLTRTDFASVASVVQAFLAPQPGPLAQTKRRIDAKDDGTAVEVTDWVAGGRVRLRLMTVEGGEHVWPGSRKARLDSGKTREIDATQEVLRFFDGWR</sequence>
<keyword evidence="5" id="KW-1185">Reference proteome</keyword>
<evidence type="ECO:0008006" key="6">
    <source>
        <dbReference type="Google" id="ProtNLM"/>
    </source>
</evidence>
<organism evidence="4 5">
    <name type="scientific">Fuscovulum blasticum DSM 2131</name>
    <dbReference type="NCBI Taxonomy" id="1188250"/>
    <lineage>
        <taxon>Bacteria</taxon>
        <taxon>Pseudomonadati</taxon>
        <taxon>Pseudomonadota</taxon>
        <taxon>Alphaproteobacteria</taxon>
        <taxon>Rhodobacterales</taxon>
        <taxon>Paracoccaceae</taxon>
        <taxon>Pseudogemmobacter</taxon>
    </lineage>
</organism>
<reference evidence="4 5" key="1">
    <citation type="submission" date="2018-03" db="EMBL/GenBank/DDBJ databases">
        <title>Rhodobacter blasticus.</title>
        <authorList>
            <person name="Meyer T.E."/>
            <person name="Miller S."/>
            <person name="Lodha T."/>
            <person name="Gandham S."/>
            <person name="Chintalapati S."/>
            <person name="Chintalapati V.R."/>
        </authorList>
    </citation>
    <scope>NUCLEOTIDE SEQUENCE [LARGE SCALE GENOMIC DNA]</scope>
    <source>
        <strain evidence="4 5">DSM 2131</strain>
    </source>
</reference>
<feature type="transmembrane region" description="Helical" evidence="3">
    <location>
        <begin position="20"/>
        <end position="37"/>
    </location>
</feature>
<dbReference type="SUPFAM" id="SSF53474">
    <property type="entry name" value="alpha/beta-Hydrolases"/>
    <property type="match status" value="1"/>
</dbReference>
<dbReference type="Proteomes" id="UP000241362">
    <property type="component" value="Unassembled WGS sequence"/>
</dbReference>
<dbReference type="EMBL" id="PZKE01000005">
    <property type="protein sequence ID" value="PTE14951.1"/>
    <property type="molecule type" value="Genomic_DNA"/>
</dbReference>
<dbReference type="Gene3D" id="3.40.50.1820">
    <property type="entry name" value="alpha/beta hydrolase"/>
    <property type="match status" value="1"/>
</dbReference>
<protein>
    <recommendedName>
        <fullName evidence="6">Polyhydroxybutyrate depolymerase</fullName>
    </recommendedName>
</protein>
<dbReference type="InterPro" id="IPR010126">
    <property type="entry name" value="Esterase_phb"/>
</dbReference>
<dbReference type="PANTHER" id="PTHR43037:SF1">
    <property type="entry name" value="BLL1128 PROTEIN"/>
    <property type="match status" value="1"/>
</dbReference>
<gene>
    <name evidence="4" type="ORF">C5F44_06550</name>
</gene>
<dbReference type="InterPro" id="IPR050955">
    <property type="entry name" value="Plant_Biomass_Hydrol_Est"/>
</dbReference>
<comment type="caution">
    <text evidence="4">The sequence shown here is derived from an EMBL/GenBank/DDBJ whole genome shotgun (WGS) entry which is preliminary data.</text>
</comment>
<evidence type="ECO:0000313" key="5">
    <source>
        <dbReference type="Proteomes" id="UP000241362"/>
    </source>
</evidence>
<dbReference type="GO" id="GO:0005576">
    <property type="term" value="C:extracellular region"/>
    <property type="evidence" value="ECO:0007669"/>
    <property type="project" value="InterPro"/>
</dbReference>
<dbReference type="PANTHER" id="PTHR43037">
    <property type="entry name" value="UNNAMED PRODUCT-RELATED"/>
    <property type="match status" value="1"/>
</dbReference>
<dbReference type="InterPro" id="IPR029058">
    <property type="entry name" value="AB_hydrolase_fold"/>
</dbReference>
<evidence type="ECO:0000256" key="2">
    <source>
        <dbReference type="ARBA" id="ARBA00022801"/>
    </source>
</evidence>
<evidence type="ECO:0000256" key="3">
    <source>
        <dbReference type="SAM" id="Phobius"/>
    </source>
</evidence>
<keyword evidence="3" id="KW-0472">Membrane</keyword>
<keyword evidence="3" id="KW-1133">Transmembrane helix</keyword>
<evidence type="ECO:0000313" key="4">
    <source>
        <dbReference type="EMBL" id="PTE14951.1"/>
    </source>
</evidence>
<accession>A0A2T4JAN1</accession>
<dbReference type="RefSeq" id="WP_107672726.1">
    <property type="nucleotide sequence ID" value="NZ_PZKE01000005.1"/>
</dbReference>
<proteinExistence type="predicted"/>
<keyword evidence="2" id="KW-0378">Hydrolase</keyword>
<dbReference type="AlphaFoldDB" id="A0A2T4JAN1"/>
<evidence type="ECO:0000256" key="1">
    <source>
        <dbReference type="ARBA" id="ARBA00022729"/>
    </source>
</evidence>
<keyword evidence="3" id="KW-0812">Transmembrane</keyword>
<keyword evidence="1" id="KW-0732">Signal</keyword>